<protein>
    <submittedName>
        <fullName evidence="1">DUF2857 domain-containing protein</fullName>
    </submittedName>
</protein>
<dbReference type="AlphaFoldDB" id="A0AAP4CYP8"/>
<keyword evidence="2" id="KW-1185">Reference proteome</keyword>
<proteinExistence type="predicted"/>
<organism evidence="1 2">
    <name type="scientific">Lelliottia wanjuensis</name>
    <dbReference type="NCBI Taxonomy" id="3050585"/>
    <lineage>
        <taxon>Bacteria</taxon>
        <taxon>Pseudomonadati</taxon>
        <taxon>Pseudomonadota</taxon>
        <taxon>Gammaproteobacteria</taxon>
        <taxon>Enterobacterales</taxon>
        <taxon>Enterobacteriaceae</taxon>
        <taxon>Lelliottia</taxon>
    </lineage>
</organism>
<dbReference type="Pfam" id="PF11198">
    <property type="entry name" value="DUF2857"/>
    <property type="match status" value="1"/>
</dbReference>
<accession>A0AAP4CYP8</accession>
<reference evidence="1 2" key="1">
    <citation type="submission" date="2023-06" db="EMBL/GenBank/DDBJ databases">
        <title>Identification and characterization of antibiotic-resistant Gram-negative bacteria.</title>
        <authorList>
            <person name="Cho G.-S."/>
            <person name="Lee J."/>
            <person name="Tai E."/>
            <person name="Jeong S."/>
            <person name="Kim I."/>
            <person name="Kim B.-E."/>
            <person name="Jeong M.-I."/>
            <person name="Oh K.-K."/>
            <person name="Franz C.M.A.P."/>
        </authorList>
    </citation>
    <scope>NUCLEOTIDE SEQUENCE [LARGE SCALE GENOMIC DNA]</scope>
    <source>
        <strain evidence="1 2">V106_12</strain>
    </source>
</reference>
<dbReference type="InterPro" id="IPR021364">
    <property type="entry name" value="DUF2857"/>
</dbReference>
<sequence>MIPSLNFAVLTDVLSALKEGNLRHCESMGFTYDELNAINALSLDELFALSRTSAQFMNVTIHHDVLRQILAQARQELILQNRIRQAIQLGGSIELLNLFFGLSSGEISARRRLQGISLPQGRTQIPDEEIDAKIWRCWERLRPANLYSMDALDAMLQITEELQVSEELSSHPNELSLTVVWNRIMLCEKEKEERSHG</sequence>
<dbReference type="Proteomes" id="UP001223214">
    <property type="component" value="Unassembled WGS sequence"/>
</dbReference>
<name>A0AAP4CYP8_9ENTR</name>
<comment type="caution">
    <text evidence="1">The sequence shown here is derived from an EMBL/GenBank/DDBJ whole genome shotgun (WGS) entry which is preliminary data.</text>
</comment>
<evidence type="ECO:0000313" key="2">
    <source>
        <dbReference type="Proteomes" id="UP001223214"/>
    </source>
</evidence>
<gene>
    <name evidence="1" type="ORF">QQF32_01945</name>
</gene>
<dbReference type="RefSeq" id="WP_285149719.1">
    <property type="nucleotide sequence ID" value="NZ_JASSOM010000003.1"/>
</dbReference>
<dbReference type="EMBL" id="JASSOM010000003">
    <property type="protein sequence ID" value="MDK9361966.1"/>
    <property type="molecule type" value="Genomic_DNA"/>
</dbReference>
<evidence type="ECO:0000313" key="1">
    <source>
        <dbReference type="EMBL" id="MDK9361966.1"/>
    </source>
</evidence>